<sequence length="76" mass="8463">MANELRTRLVAIWQPVRVIDRVSCRKKCSALAIGAVTVGITLPVFASFEGVFELPQAVDRFQWWCGGMMDLGSYCP</sequence>
<proteinExistence type="predicted"/>
<dbReference type="EMBL" id="QGKV02000832">
    <property type="protein sequence ID" value="KAF3542406.1"/>
    <property type="molecule type" value="Genomic_DNA"/>
</dbReference>
<gene>
    <name evidence="2" type="ORF">DY000_02006714</name>
</gene>
<keyword evidence="1" id="KW-1133">Transmembrane helix</keyword>
<evidence type="ECO:0000256" key="1">
    <source>
        <dbReference type="SAM" id="Phobius"/>
    </source>
</evidence>
<comment type="caution">
    <text evidence="2">The sequence shown here is derived from an EMBL/GenBank/DDBJ whole genome shotgun (WGS) entry which is preliminary data.</text>
</comment>
<keyword evidence="1" id="KW-0472">Membrane</keyword>
<feature type="transmembrane region" description="Helical" evidence="1">
    <location>
        <begin position="30"/>
        <end position="48"/>
    </location>
</feature>
<accession>A0ABQ7BRA3</accession>
<evidence type="ECO:0000313" key="2">
    <source>
        <dbReference type="EMBL" id="KAF3542406.1"/>
    </source>
</evidence>
<protein>
    <submittedName>
        <fullName evidence="2">Uncharacterized protein</fullName>
    </submittedName>
</protein>
<keyword evidence="1" id="KW-0812">Transmembrane</keyword>
<organism evidence="2 3">
    <name type="scientific">Brassica cretica</name>
    <name type="common">Mustard</name>
    <dbReference type="NCBI Taxonomy" id="69181"/>
    <lineage>
        <taxon>Eukaryota</taxon>
        <taxon>Viridiplantae</taxon>
        <taxon>Streptophyta</taxon>
        <taxon>Embryophyta</taxon>
        <taxon>Tracheophyta</taxon>
        <taxon>Spermatophyta</taxon>
        <taxon>Magnoliopsida</taxon>
        <taxon>eudicotyledons</taxon>
        <taxon>Gunneridae</taxon>
        <taxon>Pentapetalae</taxon>
        <taxon>rosids</taxon>
        <taxon>malvids</taxon>
        <taxon>Brassicales</taxon>
        <taxon>Brassicaceae</taxon>
        <taxon>Brassiceae</taxon>
        <taxon>Brassica</taxon>
    </lineage>
</organism>
<evidence type="ECO:0000313" key="3">
    <source>
        <dbReference type="Proteomes" id="UP000266723"/>
    </source>
</evidence>
<name>A0ABQ7BRA3_BRACR</name>
<reference evidence="2 3" key="1">
    <citation type="journal article" date="2020" name="BMC Genomics">
        <title>Intraspecific diversification of the crop wild relative Brassica cretica Lam. using demographic model selection.</title>
        <authorList>
            <person name="Kioukis A."/>
            <person name="Michalopoulou V.A."/>
            <person name="Briers L."/>
            <person name="Pirintsos S."/>
            <person name="Studholme D.J."/>
            <person name="Pavlidis P."/>
            <person name="Sarris P.F."/>
        </authorList>
    </citation>
    <scope>NUCLEOTIDE SEQUENCE [LARGE SCALE GENOMIC DNA]</scope>
    <source>
        <strain evidence="3">cv. PFS-1207/04</strain>
    </source>
</reference>
<keyword evidence="3" id="KW-1185">Reference proteome</keyword>
<dbReference type="Proteomes" id="UP000266723">
    <property type="component" value="Unassembled WGS sequence"/>
</dbReference>